<proteinExistence type="predicted"/>
<evidence type="ECO:0000313" key="2">
    <source>
        <dbReference type="Proteomes" id="UP000828048"/>
    </source>
</evidence>
<keyword evidence="2" id="KW-1185">Reference proteome</keyword>
<sequence length="392" mass="44342">MVDYHRRLLDADPGCPYHWPDCFSPPPPDCFSPPPPDCFSPPLPSPTRKSHIPHIAILLFCVLGTAFLVVCYLTYVKRYYTDPVNSRRRNRNPPPFLDDQEDFVDENRGPVLDHPIWYIRTVGLPQSVIDSISMFNYRKDEGLTDGTGCSVCLSEFEEDETLRLLPKCSHAFHIQCIDTWLASHKNCPLCRAPIVCGDPHVSAPEPNLSQLGPGEETRVENSETGAELGSDEVIGDLPGEYFCGLPSEQGRIPEMLRENPRFIDAKDCRIRVQSDLADHQPRVEEVELQSVRRSISMDASFASKIYLEVANIPQLELEGSSSTRLVEFKKPNSEKVDKRVRRNLSISKLMNYSSMRFSLHNGPVSMKRSFSTSGKFSLPRKYSRSQDSILPL</sequence>
<evidence type="ECO:0000313" key="1">
    <source>
        <dbReference type="EMBL" id="KAH7861954.1"/>
    </source>
</evidence>
<dbReference type="EMBL" id="CM037154">
    <property type="protein sequence ID" value="KAH7861954.1"/>
    <property type="molecule type" value="Genomic_DNA"/>
</dbReference>
<dbReference type="Proteomes" id="UP000828048">
    <property type="component" value="Chromosome 4"/>
</dbReference>
<name>A0ACB7Z7R8_9ERIC</name>
<comment type="caution">
    <text evidence="1">The sequence shown here is derived from an EMBL/GenBank/DDBJ whole genome shotgun (WGS) entry which is preliminary data.</text>
</comment>
<reference evidence="1 2" key="1">
    <citation type="journal article" date="2021" name="Hortic Res">
        <title>High-quality reference genome and annotation aids understanding of berry development for evergreen blueberry (Vaccinium darrowii).</title>
        <authorList>
            <person name="Yu J."/>
            <person name="Hulse-Kemp A.M."/>
            <person name="Babiker E."/>
            <person name="Staton M."/>
        </authorList>
    </citation>
    <scope>NUCLEOTIDE SEQUENCE [LARGE SCALE GENOMIC DNA]</scope>
    <source>
        <strain evidence="2">cv. NJ 8807/NJ 8810</strain>
        <tissue evidence="1">Young leaf</tissue>
    </source>
</reference>
<gene>
    <name evidence="1" type="ORF">Vadar_033006</name>
</gene>
<protein>
    <submittedName>
        <fullName evidence="1">Uncharacterized protein</fullName>
    </submittedName>
</protein>
<organism evidence="1 2">
    <name type="scientific">Vaccinium darrowii</name>
    <dbReference type="NCBI Taxonomy" id="229202"/>
    <lineage>
        <taxon>Eukaryota</taxon>
        <taxon>Viridiplantae</taxon>
        <taxon>Streptophyta</taxon>
        <taxon>Embryophyta</taxon>
        <taxon>Tracheophyta</taxon>
        <taxon>Spermatophyta</taxon>
        <taxon>Magnoliopsida</taxon>
        <taxon>eudicotyledons</taxon>
        <taxon>Gunneridae</taxon>
        <taxon>Pentapetalae</taxon>
        <taxon>asterids</taxon>
        <taxon>Ericales</taxon>
        <taxon>Ericaceae</taxon>
        <taxon>Vaccinioideae</taxon>
        <taxon>Vaccinieae</taxon>
        <taxon>Vaccinium</taxon>
    </lineage>
</organism>
<accession>A0ACB7Z7R8</accession>